<comment type="caution">
    <text evidence="4">The sequence shown here is derived from an EMBL/GenBank/DDBJ whole genome shotgun (WGS) entry which is preliminary data.</text>
</comment>
<keyword evidence="1" id="KW-1133">Transmembrane helix</keyword>
<evidence type="ECO:0008006" key="6">
    <source>
        <dbReference type="Google" id="ProtNLM"/>
    </source>
</evidence>
<reference evidence="4 5" key="1">
    <citation type="journal article" date="2016" name="Environ. Microbiol.">
        <title>New Methyloceanibacter diversity from North Sea sediments includes methanotroph containing solely the soluble methane monooxygenase.</title>
        <authorList>
            <person name="Vekeman B."/>
            <person name="Kerckhof F.M."/>
            <person name="Cremers G."/>
            <person name="de Vos P."/>
            <person name="Vandamme P."/>
            <person name="Boon N."/>
            <person name="Op den Camp H.J."/>
            <person name="Heylen K."/>
        </authorList>
    </citation>
    <scope>NUCLEOTIDE SEQUENCE [LARGE SCALE GENOMIC DNA]</scope>
    <source>
        <strain evidence="4 5">R-67175</strain>
    </source>
</reference>
<dbReference type="Pfam" id="PF19040">
    <property type="entry name" value="SGNH"/>
    <property type="match status" value="1"/>
</dbReference>
<dbReference type="PANTHER" id="PTHR23028:SF53">
    <property type="entry name" value="ACYL_TRANSF_3 DOMAIN-CONTAINING PROTEIN"/>
    <property type="match status" value="1"/>
</dbReference>
<dbReference type="InterPro" id="IPR050879">
    <property type="entry name" value="Acyltransferase_3"/>
</dbReference>
<proteinExistence type="predicted"/>
<evidence type="ECO:0000259" key="2">
    <source>
        <dbReference type="Pfam" id="PF01757"/>
    </source>
</evidence>
<feature type="transmembrane region" description="Helical" evidence="1">
    <location>
        <begin position="328"/>
        <end position="351"/>
    </location>
</feature>
<dbReference type="STRING" id="1774969.AUC69_12470"/>
<dbReference type="Pfam" id="PF01757">
    <property type="entry name" value="Acyl_transf_3"/>
    <property type="match status" value="1"/>
</dbReference>
<accession>A0A1E3VV41</accession>
<keyword evidence="1" id="KW-0472">Membrane</keyword>
<feature type="transmembrane region" description="Helical" evidence="1">
    <location>
        <begin position="293"/>
        <end position="313"/>
    </location>
</feature>
<feature type="transmembrane region" description="Helical" evidence="1">
    <location>
        <begin position="232"/>
        <end position="249"/>
    </location>
</feature>
<sequence length="635" mass="69843">MAVLLVVLYHAELPLASAGYLGVDIFFVISGFLITRLISQGIEAGRFSFRQFYYRRAKRLLPASYVVIALTVLAAPYFVTELELEQLKAQALGAVTFTTNLVLWQQSGYFDGDADNKVLLHFWSLAIEEQYYLVLPTLLFFVPRQAWVATTAGVLLTSMTLCFYLAPQDPSAAFYLLPTRAWELSLGSLGALLPVYVTYSRPLSLARLPALLILLTIPLYPSGSFHPGLDALLVCTATLVVILGGQRGASLLGQDPITATIVWLGDISYSLYLVHWPVIVFTRAAWIGEAPSYAMTIAIVLSLALSWLLYTFVESPFHKGFAHDPQRVVAGLIAASLMIVATPIAIGRATATGTDYQHLRRANYGIDRSCSHKAYKFEGVTKDCRTTLAPKVLIWGDSYAMAWASALIRPLGKVGLEQATMSACDPLIGMARFPKQADERYNRAYAEGCLDFHLRVLDYIRHNEDLEVVIAAARFQTILSSGNLMLVKEKDGYAAREVTPELVAHGLARLVMSVRAAGKKVVVLAPPPANGMNIGTCLERRAKNRITFDAPKDCSISLESLKAYRAETWALLERVSELADVEVVDTQDFLCDEVSCKTEIDGKPLYRDAGHLSYVGAALIGDRSRLASDILQKAR</sequence>
<dbReference type="OrthoDB" id="9796461at2"/>
<feature type="transmembrane region" description="Helical" evidence="1">
    <location>
        <begin position="203"/>
        <end position="220"/>
    </location>
</feature>
<dbReference type="GO" id="GO:0016747">
    <property type="term" value="F:acyltransferase activity, transferring groups other than amino-acyl groups"/>
    <property type="evidence" value="ECO:0007669"/>
    <property type="project" value="InterPro"/>
</dbReference>
<dbReference type="InterPro" id="IPR043968">
    <property type="entry name" value="SGNH"/>
</dbReference>
<evidence type="ECO:0000313" key="4">
    <source>
        <dbReference type="EMBL" id="ODR97418.1"/>
    </source>
</evidence>
<organism evidence="4 5">
    <name type="scientific">Methyloceanibacter superfactus</name>
    <dbReference type="NCBI Taxonomy" id="1774969"/>
    <lineage>
        <taxon>Bacteria</taxon>
        <taxon>Pseudomonadati</taxon>
        <taxon>Pseudomonadota</taxon>
        <taxon>Alphaproteobacteria</taxon>
        <taxon>Hyphomicrobiales</taxon>
        <taxon>Hyphomicrobiaceae</taxon>
        <taxon>Methyloceanibacter</taxon>
    </lineage>
</organism>
<feature type="domain" description="SGNH" evidence="3">
    <location>
        <begin position="370"/>
        <end position="622"/>
    </location>
</feature>
<feature type="transmembrane region" description="Helical" evidence="1">
    <location>
        <begin position="146"/>
        <end position="166"/>
    </location>
</feature>
<gene>
    <name evidence="4" type="ORF">AUC69_12470</name>
</gene>
<dbReference type="GO" id="GO:0009103">
    <property type="term" value="P:lipopolysaccharide biosynthetic process"/>
    <property type="evidence" value="ECO:0007669"/>
    <property type="project" value="TreeGrafter"/>
</dbReference>
<feature type="domain" description="Acyltransferase 3" evidence="2">
    <location>
        <begin position="2"/>
        <end position="310"/>
    </location>
</feature>
<keyword evidence="5" id="KW-1185">Reference proteome</keyword>
<dbReference type="Proteomes" id="UP000094472">
    <property type="component" value="Unassembled WGS sequence"/>
</dbReference>
<feature type="transmembrane region" description="Helical" evidence="1">
    <location>
        <begin position="261"/>
        <end position="281"/>
    </location>
</feature>
<protein>
    <recommendedName>
        <fullName evidence="6">Acyltransferase</fullName>
    </recommendedName>
</protein>
<evidence type="ECO:0000259" key="3">
    <source>
        <dbReference type="Pfam" id="PF19040"/>
    </source>
</evidence>
<dbReference type="SUPFAM" id="SSF52266">
    <property type="entry name" value="SGNH hydrolase"/>
    <property type="match status" value="1"/>
</dbReference>
<feature type="transmembrane region" description="Helical" evidence="1">
    <location>
        <begin position="20"/>
        <end position="39"/>
    </location>
</feature>
<evidence type="ECO:0000313" key="5">
    <source>
        <dbReference type="Proteomes" id="UP000094472"/>
    </source>
</evidence>
<dbReference type="GO" id="GO:0016020">
    <property type="term" value="C:membrane"/>
    <property type="evidence" value="ECO:0007669"/>
    <property type="project" value="TreeGrafter"/>
</dbReference>
<dbReference type="InterPro" id="IPR002656">
    <property type="entry name" value="Acyl_transf_3_dom"/>
</dbReference>
<name>A0A1E3VV41_9HYPH</name>
<dbReference type="PANTHER" id="PTHR23028">
    <property type="entry name" value="ACETYLTRANSFERASE"/>
    <property type="match status" value="1"/>
</dbReference>
<evidence type="ECO:0000256" key="1">
    <source>
        <dbReference type="SAM" id="Phobius"/>
    </source>
</evidence>
<keyword evidence="1" id="KW-0812">Transmembrane</keyword>
<dbReference type="EMBL" id="LPWF01000026">
    <property type="protein sequence ID" value="ODR97418.1"/>
    <property type="molecule type" value="Genomic_DNA"/>
</dbReference>
<dbReference type="AlphaFoldDB" id="A0A1E3VV41"/>
<feature type="transmembrane region" description="Helical" evidence="1">
    <location>
        <begin position="60"/>
        <end position="79"/>
    </location>
</feature>